<evidence type="ECO:0000256" key="4">
    <source>
        <dbReference type="ARBA" id="ARBA00022840"/>
    </source>
</evidence>
<dbReference type="InterPro" id="IPR008271">
    <property type="entry name" value="Ser/Thr_kinase_AS"/>
</dbReference>
<dbReference type="Proteomes" id="UP001193081">
    <property type="component" value="Unassembled WGS sequence"/>
</dbReference>
<feature type="repeat" description="WD" evidence="5">
    <location>
        <begin position="779"/>
        <end position="820"/>
    </location>
</feature>
<dbReference type="Gene3D" id="3.30.200.20">
    <property type="entry name" value="Phosphorylase Kinase, domain 1"/>
    <property type="match status" value="1"/>
</dbReference>
<dbReference type="Pfam" id="PF00400">
    <property type="entry name" value="WD40"/>
    <property type="match status" value="5"/>
</dbReference>
<evidence type="ECO:0000256" key="6">
    <source>
        <dbReference type="PROSITE-ProRule" id="PRU10141"/>
    </source>
</evidence>
<feature type="compositionally biased region" description="Polar residues" evidence="7">
    <location>
        <begin position="50"/>
        <end position="59"/>
    </location>
</feature>
<comment type="caution">
    <text evidence="9">The sequence shown here is derived from an EMBL/GenBank/DDBJ whole genome shotgun (WGS) entry which is preliminary data.</text>
</comment>
<evidence type="ECO:0000313" key="9">
    <source>
        <dbReference type="EMBL" id="MBP1466367.1"/>
    </source>
</evidence>
<organism evidence="9 10">
    <name type="scientific">Candidatus Chloroploca mongolica</name>
    <dbReference type="NCBI Taxonomy" id="2528176"/>
    <lineage>
        <taxon>Bacteria</taxon>
        <taxon>Bacillati</taxon>
        <taxon>Chloroflexota</taxon>
        <taxon>Chloroflexia</taxon>
        <taxon>Chloroflexales</taxon>
        <taxon>Chloroflexineae</taxon>
        <taxon>Oscillochloridaceae</taxon>
        <taxon>Candidatus Chloroploca</taxon>
    </lineage>
</organism>
<feature type="binding site" evidence="6">
    <location>
        <position position="113"/>
    </location>
    <ligand>
        <name>ATP</name>
        <dbReference type="ChEBI" id="CHEBI:30616"/>
    </ligand>
</feature>
<dbReference type="EMBL" id="SIJK02000018">
    <property type="protein sequence ID" value="MBP1466367.1"/>
    <property type="molecule type" value="Genomic_DNA"/>
</dbReference>
<proteinExistence type="predicted"/>
<dbReference type="RefSeq" id="WP_135478362.1">
    <property type="nucleotide sequence ID" value="NZ_SIJK02000018.1"/>
</dbReference>
<keyword evidence="3 6" id="KW-0547">Nucleotide-binding</keyword>
<keyword evidence="2" id="KW-0677">Repeat</keyword>
<evidence type="ECO:0000256" key="2">
    <source>
        <dbReference type="ARBA" id="ARBA00022737"/>
    </source>
</evidence>
<dbReference type="SUPFAM" id="SSF50978">
    <property type="entry name" value="WD40 repeat-like"/>
    <property type="match status" value="1"/>
</dbReference>
<dbReference type="PROSITE" id="PS50011">
    <property type="entry name" value="PROTEIN_KINASE_DOM"/>
    <property type="match status" value="1"/>
</dbReference>
<dbReference type="GO" id="GO:0016301">
    <property type="term" value="F:kinase activity"/>
    <property type="evidence" value="ECO:0007669"/>
    <property type="project" value="UniProtKB-KW"/>
</dbReference>
<accession>A0ABS4DA97</accession>
<dbReference type="Gene3D" id="1.10.510.10">
    <property type="entry name" value="Transferase(Phosphotransferase) domain 1"/>
    <property type="match status" value="1"/>
</dbReference>
<evidence type="ECO:0000313" key="10">
    <source>
        <dbReference type="Proteomes" id="UP001193081"/>
    </source>
</evidence>
<dbReference type="PANTHER" id="PTHR22847:SF637">
    <property type="entry name" value="WD REPEAT DOMAIN 5B"/>
    <property type="match status" value="1"/>
</dbReference>
<feature type="repeat" description="WD" evidence="5">
    <location>
        <begin position="737"/>
        <end position="778"/>
    </location>
</feature>
<keyword evidence="10" id="KW-1185">Reference proteome</keyword>
<gene>
    <name evidence="9" type="ORF">EYB53_011690</name>
</gene>
<dbReference type="InterPro" id="IPR001680">
    <property type="entry name" value="WD40_rpt"/>
</dbReference>
<dbReference type="Gene3D" id="2.130.10.10">
    <property type="entry name" value="YVTN repeat-like/Quinoprotein amine dehydrogenase"/>
    <property type="match status" value="2"/>
</dbReference>
<sequence length="854" mass="94733">MSLEPVKCRACGHLNPPGSRFCNACGSSLLFIRPLRLQRKNEASEDERTQNQTGSGQHQPETEVSELEAETLTPGITIDPAGRYMLTRAIGQGGFGHAYLAFDRQLQRYCVAKRQITNPEWDVRTREQALRNFHREARLLVTLNTPGHPNIPEIYEYLPEQRFLVMKYVEGRDLGLIVHEQGGRLTVEESLTIARDVADALVYMHAREPEPVLHRDIKLANILIDSAGRVWLIDFGLSRVAPVQGEIKPDDTQLAGTLGFTPPEQWHGKAEPRSDIYALSATLYILLTGFHPELTRENLSEFLLGKVQPYPPLRTIDAELPLGVEALLIRGLALEPEQRPDAESFLATVRELLMPISHTDLQAPDGSELADETALRQWAEAHWTDAATWLYSTLPDQVEQLWGRNKLAADMRRAVATHSDDMHAGLDTLLAHLDTENFGAERPHLVTDQRSIDFGALSLDERRDVWLKLSNKGRRYLQLTIQTPRWIIAGTKSVSLPPGTHQRLKLTADMRRVEDSGIFHDMLILRDATGAGFQIELHAHLSRWRAFLRSVAGTRNNDWTAGNARLLRTLQAHRGGVWALAFSPDNSNLVSGGVDGMVRIWRVADGSLVSHLDEQAGNALNASYSPDGLLIAITASDTGIKIWRSHERKLVLTIPSHVSYQENIYFSYDSQALISNGNDGTIRYWRLRDGKQVKLIQTVKSALSFTCRPDVQVLAVGCSDGVIRLYDGKEGHLQASLSGHRSEVNCVTYSRDGSMFASGGNDGMICLWDGERGTLEQTIQAHQNAIRTLAIHPDGLLIASGGVDGSIKLWRTNDGHLCQTLSGHSGGVLRTTFSPEGDLLASGGSDGKVLFWQA</sequence>
<feature type="repeat" description="WD" evidence="5">
    <location>
        <begin position="612"/>
        <end position="653"/>
    </location>
</feature>
<dbReference type="CDD" id="cd00200">
    <property type="entry name" value="WD40"/>
    <property type="match status" value="1"/>
</dbReference>
<keyword evidence="9" id="KW-0418">Kinase</keyword>
<dbReference type="SMART" id="SM00220">
    <property type="entry name" value="S_TKc"/>
    <property type="match status" value="1"/>
</dbReference>
<name>A0ABS4DA97_9CHLR</name>
<evidence type="ECO:0000256" key="7">
    <source>
        <dbReference type="SAM" id="MobiDB-lite"/>
    </source>
</evidence>
<dbReference type="Pfam" id="PF00069">
    <property type="entry name" value="Pkinase"/>
    <property type="match status" value="1"/>
</dbReference>
<dbReference type="PANTHER" id="PTHR22847">
    <property type="entry name" value="WD40 REPEAT PROTEIN"/>
    <property type="match status" value="1"/>
</dbReference>
<keyword evidence="4 6" id="KW-0067">ATP-binding</keyword>
<evidence type="ECO:0000256" key="5">
    <source>
        <dbReference type="PROSITE-ProRule" id="PRU00221"/>
    </source>
</evidence>
<dbReference type="PROSITE" id="PS50082">
    <property type="entry name" value="WD_REPEATS_2"/>
    <property type="match status" value="6"/>
</dbReference>
<reference evidence="9 10" key="1">
    <citation type="submission" date="2021-03" db="EMBL/GenBank/DDBJ databases">
        <authorList>
            <person name="Grouzdev D.S."/>
        </authorList>
    </citation>
    <scope>NUCLEOTIDE SEQUENCE [LARGE SCALE GENOMIC DNA]</scope>
    <source>
        <strain evidence="9 10">M50-1</strain>
    </source>
</reference>
<feature type="region of interest" description="Disordered" evidence="7">
    <location>
        <begin position="41"/>
        <end position="68"/>
    </location>
</feature>
<keyword evidence="9" id="KW-0808">Transferase</keyword>
<protein>
    <submittedName>
        <fullName evidence="9">Protein kinase</fullName>
    </submittedName>
</protein>
<dbReference type="InterPro" id="IPR011009">
    <property type="entry name" value="Kinase-like_dom_sf"/>
</dbReference>
<dbReference type="InterPro" id="IPR017441">
    <property type="entry name" value="Protein_kinase_ATP_BS"/>
</dbReference>
<dbReference type="PROSITE" id="PS00108">
    <property type="entry name" value="PROTEIN_KINASE_ST"/>
    <property type="match status" value="1"/>
</dbReference>
<dbReference type="InterPro" id="IPR000719">
    <property type="entry name" value="Prot_kinase_dom"/>
</dbReference>
<feature type="repeat" description="WD" evidence="5">
    <location>
        <begin position="570"/>
        <end position="611"/>
    </location>
</feature>
<evidence type="ECO:0000256" key="3">
    <source>
        <dbReference type="ARBA" id="ARBA00022741"/>
    </source>
</evidence>
<evidence type="ECO:0000259" key="8">
    <source>
        <dbReference type="PROSITE" id="PS50011"/>
    </source>
</evidence>
<feature type="domain" description="Protein kinase" evidence="8">
    <location>
        <begin position="84"/>
        <end position="353"/>
    </location>
</feature>
<keyword evidence="1 5" id="KW-0853">WD repeat</keyword>
<dbReference type="InterPro" id="IPR036322">
    <property type="entry name" value="WD40_repeat_dom_sf"/>
</dbReference>
<feature type="repeat" description="WD" evidence="5">
    <location>
        <begin position="821"/>
        <end position="854"/>
    </location>
</feature>
<dbReference type="SUPFAM" id="SSF56112">
    <property type="entry name" value="Protein kinase-like (PK-like)"/>
    <property type="match status" value="1"/>
</dbReference>
<dbReference type="SMART" id="SM00320">
    <property type="entry name" value="WD40"/>
    <property type="match status" value="7"/>
</dbReference>
<dbReference type="PROSITE" id="PS50294">
    <property type="entry name" value="WD_REPEATS_REGION"/>
    <property type="match status" value="5"/>
</dbReference>
<dbReference type="CDD" id="cd14014">
    <property type="entry name" value="STKc_PknB_like"/>
    <property type="match status" value="1"/>
</dbReference>
<dbReference type="PROSITE" id="PS00107">
    <property type="entry name" value="PROTEIN_KINASE_ATP"/>
    <property type="match status" value="1"/>
</dbReference>
<dbReference type="InterPro" id="IPR015943">
    <property type="entry name" value="WD40/YVTN_repeat-like_dom_sf"/>
</dbReference>
<feature type="repeat" description="WD" evidence="5">
    <location>
        <begin position="654"/>
        <end position="695"/>
    </location>
</feature>
<evidence type="ECO:0000256" key="1">
    <source>
        <dbReference type="ARBA" id="ARBA00022574"/>
    </source>
</evidence>